<dbReference type="PRINTS" id="PR00320">
    <property type="entry name" value="GPROTEINBRPT"/>
</dbReference>
<dbReference type="GO" id="GO:1904263">
    <property type="term" value="P:positive regulation of TORC1 signaling"/>
    <property type="evidence" value="ECO:0007669"/>
    <property type="project" value="TreeGrafter"/>
</dbReference>
<dbReference type="PROSITE" id="PS50294">
    <property type="entry name" value="WD_REPEATS_REGION"/>
    <property type="match status" value="3"/>
</dbReference>
<feature type="region of interest" description="Disordered" evidence="7">
    <location>
        <begin position="498"/>
        <end position="526"/>
    </location>
</feature>
<feature type="region of interest" description="Disordered" evidence="7">
    <location>
        <begin position="1"/>
        <end position="76"/>
    </location>
</feature>
<accession>A0A443I398</accession>
<dbReference type="InterPro" id="IPR019775">
    <property type="entry name" value="WD40_repeat_CS"/>
</dbReference>
<feature type="compositionally biased region" description="Basic and acidic residues" evidence="7">
    <location>
        <begin position="1257"/>
        <end position="1271"/>
    </location>
</feature>
<feature type="compositionally biased region" description="Low complexity" evidence="7">
    <location>
        <begin position="1307"/>
        <end position="1322"/>
    </location>
</feature>
<dbReference type="SMART" id="SM00320">
    <property type="entry name" value="WD40"/>
    <property type="match status" value="4"/>
</dbReference>
<dbReference type="Gene3D" id="2.130.10.10">
    <property type="entry name" value="YVTN repeat-like/Quinoprotein amine dehydrogenase"/>
    <property type="match status" value="2"/>
</dbReference>
<comment type="caution">
    <text evidence="8">The sequence shown here is derived from an EMBL/GenBank/DDBJ whole genome shotgun (WGS) entry which is preliminary data.</text>
</comment>
<dbReference type="InterPro" id="IPR037590">
    <property type="entry name" value="WDR24"/>
</dbReference>
<dbReference type="RefSeq" id="XP_028488141.1">
    <property type="nucleotide sequence ID" value="XM_028625789.1"/>
</dbReference>
<dbReference type="PROSITE" id="PS50082">
    <property type="entry name" value="WD_REPEATS_2"/>
    <property type="match status" value="3"/>
</dbReference>
<dbReference type="Pfam" id="PF00400">
    <property type="entry name" value="WD40"/>
    <property type="match status" value="3"/>
</dbReference>
<sequence length="1371" mass="150907">MADQSRLHTRSSSAAPPPPPPPAPPPQQGQRYTNRATSALARFAQPFLSGSRPPSPYNTSRDEPSPITRPARARSLPGLSQTIIHKTGLPVTSLDISPQKTHAVIAGREILKTIRVSPDGCSEEFDLRNAIVNSSVNQNSSALSARYKDQLSVKDVKWSHGEYDKIIATAVANGRIVVYDLQRPTLELARFQGHSRQVHKLAFNPHLPAWLLSGSQDATIRMWDLRMASGERGVATCSSKERYNGNSDAVRDIRWSPTDGVMFATATDSGAIQLWDARKVNAPMMKLAAHDKPCFSVDWHPDGKHLVSGGTDKQVKVWDFSSSAERRQKPTFQFRTPQAVVNVRWRPPYWTSESQGPGDWQSTQLVTSYDKEDPRVHLWDLRRPHIPFREFDRYGTSAADLLWRSKDLLWTVGEAGVFTQTDIRYAPQVVSQRPMCSVGWSPNGEVLTFAQKRPRRRPLGVDTAEFLDIREEHSSSGEKLTSQSLTDDSLDEAVVTAPIRKRHGGAAGKRGSKSVSHTPPTADDTPELLSLEKSLSRSKAVGPCQIGVVGRVPGVTVNPELFRCLAEHYSPLIEDPDDSRMHENALEALLKAFDHNAEQAENVSLLKLAQTWRIVKYAVVQELQLRAQRQQRIREQGNKNARKRQSADVTITDKTRKPEEGRSDKLKSRLFKGVLETGGHMGVIPDAESTSNMTTPLAQPLPDSPPGNQTGSSPHLVPLEDGLVDFQPLPPSVISSNYATMTSNELAISDLDAQSGTQFEPQPSKSSEDVQMSASSAPASQLRDASLHDMGSDQRSAPRAIAGRADWHLQGSGEYGKGASEEDYDQKIEDKRAAIRDYKIAPKKLLTYEPPAGDFSKATQPGQGSADSFPMFSASTDSSHRAKSMGGASFSPQLRPRQTESGGWDTEDTEDQSAREPINEAQSGSEVDYRSEQDKDELAPNMSFDESVSDTDRVHLERPSSPPPLRVESNGVSGFELETSIHSTDTTTAARTTALPSALRRTHDLDLTSIPMSPELTGTKPWSAQSILRETIRYYHSSTPVDVQSAAHLLHKMHVLFYACEEILPYEERELILKTYNEHLLRQSMYVEAAELRLMCVPTYPAVYDYSQSDTFINVYCYTCKRPYENPKRDNRRCYRCQTPQEPCSICMSLDPPPEWTVPPPEPQNPATGVDDDDGRTASSFASVTEAIPASEFEQLDQAVSDSYTPPRPFGSSLWTWCQGCGHGGHLACMTTWLKDVSISEGGCATPGCLHDCGPGPRREENRAQLEESKRHSSGRKGNVSFARHDSWTTSESKAVQNVRSMLGATTSTSGASALTGSTSTGVMSPKKVRLVTPREQGKRRSGTVGSGSSAFGSKDREGSSDLLAPVSESQ</sequence>
<evidence type="ECO:0000256" key="6">
    <source>
        <dbReference type="PROSITE-ProRule" id="PRU00221"/>
    </source>
</evidence>
<feature type="region of interest" description="Disordered" evidence="7">
    <location>
        <begin position="1248"/>
        <end position="1295"/>
    </location>
</feature>
<dbReference type="InterPro" id="IPR001680">
    <property type="entry name" value="WD40_rpt"/>
</dbReference>
<dbReference type="InterPro" id="IPR020472">
    <property type="entry name" value="WD40_PAC1"/>
</dbReference>
<dbReference type="VEuPathDB" id="FungiDB:C8Q69DRAFT_173261"/>
<evidence type="ECO:0000256" key="1">
    <source>
        <dbReference type="ARBA" id="ARBA00022574"/>
    </source>
</evidence>
<proteinExistence type="predicted"/>
<feature type="repeat" description="WD" evidence="6">
    <location>
        <begin position="243"/>
        <end position="285"/>
    </location>
</feature>
<dbReference type="Proteomes" id="UP000283841">
    <property type="component" value="Unassembled WGS sequence"/>
</dbReference>
<keyword evidence="4" id="KW-0863">Zinc-finger</keyword>
<organism evidence="8 9">
    <name type="scientific">Byssochlamys spectabilis</name>
    <name type="common">Paecilomyces variotii</name>
    <dbReference type="NCBI Taxonomy" id="264951"/>
    <lineage>
        <taxon>Eukaryota</taxon>
        <taxon>Fungi</taxon>
        <taxon>Dikarya</taxon>
        <taxon>Ascomycota</taxon>
        <taxon>Pezizomycotina</taxon>
        <taxon>Eurotiomycetes</taxon>
        <taxon>Eurotiomycetidae</taxon>
        <taxon>Eurotiales</taxon>
        <taxon>Thermoascaceae</taxon>
        <taxon>Paecilomyces</taxon>
    </lineage>
</organism>
<dbReference type="GO" id="GO:0061700">
    <property type="term" value="C:GATOR2 complex"/>
    <property type="evidence" value="ECO:0007669"/>
    <property type="project" value="TreeGrafter"/>
</dbReference>
<dbReference type="PROSITE" id="PS00678">
    <property type="entry name" value="WD_REPEATS_1"/>
    <property type="match status" value="2"/>
</dbReference>
<dbReference type="GeneID" id="39595066"/>
<protein>
    <submittedName>
        <fullName evidence="8">WD repeat protein</fullName>
    </submittedName>
</protein>
<keyword evidence="5" id="KW-0862">Zinc</keyword>
<feature type="compositionally biased region" description="Pro residues" evidence="7">
    <location>
        <begin position="1155"/>
        <end position="1164"/>
    </location>
</feature>
<dbReference type="InterPro" id="IPR015943">
    <property type="entry name" value="WD40/YVTN_repeat-like_dom_sf"/>
</dbReference>
<evidence type="ECO:0000256" key="4">
    <source>
        <dbReference type="ARBA" id="ARBA00022771"/>
    </source>
</evidence>
<feature type="compositionally biased region" description="Basic and acidic residues" evidence="7">
    <location>
        <begin position="927"/>
        <end position="938"/>
    </location>
</feature>
<feature type="repeat" description="WD" evidence="6">
    <location>
        <begin position="191"/>
        <end position="226"/>
    </location>
</feature>
<evidence type="ECO:0000313" key="9">
    <source>
        <dbReference type="Proteomes" id="UP000283841"/>
    </source>
</evidence>
<dbReference type="SUPFAM" id="SSF50978">
    <property type="entry name" value="WD40 repeat-like"/>
    <property type="match status" value="1"/>
</dbReference>
<dbReference type="GO" id="GO:0005829">
    <property type="term" value="C:cytosol"/>
    <property type="evidence" value="ECO:0007669"/>
    <property type="project" value="TreeGrafter"/>
</dbReference>
<evidence type="ECO:0000256" key="5">
    <source>
        <dbReference type="ARBA" id="ARBA00022833"/>
    </source>
</evidence>
<gene>
    <name evidence="8" type="ORF">C8Q69DRAFT_173261</name>
</gene>
<dbReference type="GO" id="GO:0005774">
    <property type="term" value="C:vacuolar membrane"/>
    <property type="evidence" value="ECO:0007669"/>
    <property type="project" value="TreeGrafter"/>
</dbReference>
<keyword evidence="3" id="KW-0677">Repeat</keyword>
<feature type="compositionally biased region" description="Polar residues" evidence="7">
    <location>
        <begin position="688"/>
        <end position="697"/>
    </location>
</feature>
<feature type="repeat" description="WD" evidence="6">
    <location>
        <begin position="287"/>
        <end position="328"/>
    </location>
</feature>
<feature type="compositionally biased region" description="Pro residues" evidence="7">
    <location>
        <begin position="15"/>
        <end position="27"/>
    </location>
</feature>
<keyword evidence="1 6" id="KW-0853">WD repeat</keyword>
<reference evidence="8 9" key="1">
    <citation type="journal article" date="2018" name="Front. Microbiol.">
        <title>Genomic and genetic insights into a cosmopolitan fungus, Paecilomyces variotii (Eurotiales).</title>
        <authorList>
            <person name="Urquhart A.S."/>
            <person name="Mondo S.J."/>
            <person name="Makela M.R."/>
            <person name="Hane J.K."/>
            <person name="Wiebenga A."/>
            <person name="He G."/>
            <person name="Mihaltcheva S."/>
            <person name="Pangilinan J."/>
            <person name="Lipzen A."/>
            <person name="Barry K."/>
            <person name="de Vries R.P."/>
            <person name="Grigoriev I.V."/>
            <person name="Idnurm A."/>
        </authorList>
    </citation>
    <scope>NUCLEOTIDE SEQUENCE [LARGE SCALE GENOMIC DNA]</scope>
    <source>
        <strain evidence="8 9">CBS 101075</strain>
    </source>
</reference>
<keyword evidence="2" id="KW-0479">Metal-binding</keyword>
<feature type="region of interest" description="Disordered" evidence="7">
    <location>
        <begin position="1307"/>
        <end position="1371"/>
    </location>
</feature>
<feature type="region of interest" description="Disordered" evidence="7">
    <location>
        <begin position="677"/>
        <end position="715"/>
    </location>
</feature>
<dbReference type="InterPro" id="IPR036322">
    <property type="entry name" value="WD40_repeat_dom_sf"/>
</dbReference>
<feature type="compositionally biased region" description="Polar residues" evidence="7">
    <location>
        <begin position="755"/>
        <end position="779"/>
    </location>
</feature>
<evidence type="ECO:0000256" key="7">
    <source>
        <dbReference type="SAM" id="MobiDB-lite"/>
    </source>
</evidence>
<feature type="region of interest" description="Disordered" evidence="7">
    <location>
        <begin position="1155"/>
        <end position="1177"/>
    </location>
</feature>
<evidence type="ECO:0000313" key="8">
    <source>
        <dbReference type="EMBL" id="RWQ98496.1"/>
    </source>
</evidence>
<dbReference type="EMBL" id="RCNU01000002">
    <property type="protein sequence ID" value="RWQ98496.1"/>
    <property type="molecule type" value="Genomic_DNA"/>
</dbReference>
<feature type="compositionally biased region" description="Polar residues" evidence="7">
    <location>
        <begin position="857"/>
        <end position="866"/>
    </location>
</feature>
<dbReference type="GO" id="GO:0008270">
    <property type="term" value="F:zinc ion binding"/>
    <property type="evidence" value="ECO:0007669"/>
    <property type="project" value="UniProtKB-KW"/>
</dbReference>
<evidence type="ECO:0000256" key="2">
    <source>
        <dbReference type="ARBA" id="ARBA00022723"/>
    </source>
</evidence>
<feature type="region of interest" description="Disordered" evidence="7">
    <location>
        <begin position="755"/>
        <end position="798"/>
    </location>
</feature>
<feature type="region of interest" description="Disordered" evidence="7">
    <location>
        <begin position="851"/>
        <end position="970"/>
    </location>
</feature>
<dbReference type="PANTHER" id="PTHR46200">
    <property type="entry name" value="GATOR COMPLEX PROTEIN WDR24"/>
    <property type="match status" value="1"/>
</dbReference>
<dbReference type="GO" id="GO:0016239">
    <property type="term" value="P:positive regulation of macroautophagy"/>
    <property type="evidence" value="ECO:0007669"/>
    <property type="project" value="TreeGrafter"/>
</dbReference>
<name>A0A443I398_BYSSP</name>
<feature type="compositionally biased region" description="Polar residues" evidence="7">
    <location>
        <begin position="28"/>
        <end position="37"/>
    </location>
</feature>
<evidence type="ECO:0000256" key="3">
    <source>
        <dbReference type="ARBA" id="ARBA00022737"/>
    </source>
</evidence>
<feature type="region of interest" description="Disordered" evidence="7">
    <location>
        <begin position="633"/>
        <end position="665"/>
    </location>
</feature>
<dbReference type="PANTHER" id="PTHR46200:SF1">
    <property type="entry name" value="GATOR COMPLEX PROTEIN WDR24"/>
    <property type="match status" value="1"/>
</dbReference>
<dbReference type="STRING" id="264951.A0A443I398"/>
<feature type="compositionally biased region" description="Basic and acidic residues" evidence="7">
    <location>
        <begin position="651"/>
        <end position="665"/>
    </location>
</feature>
<keyword evidence="9" id="KW-1185">Reference proteome</keyword>